<dbReference type="Gene3D" id="3.30.700.10">
    <property type="entry name" value="Glycoprotein, Type 4 Pilin"/>
    <property type="match status" value="1"/>
</dbReference>
<proteinExistence type="predicted"/>
<dbReference type="EMBL" id="JAXBLV010000110">
    <property type="protein sequence ID" value="MDY3559491.1"/>
    <property type="molecule type" value="Genomic_DNA"/>
</dbReference>
<evidence type="ECO:0000256" key="2">
    <source>
        <dbReference type="SAM" id="Phobius"/>
    </source>
</evidence>
<keyword evidence="4" id="KW-1185">Reference proteome</keyword>
<gene>
    <name evidence="3" type="ORF">R5W23_000484</name>
</gene>
<protein>
    <submittedName>
        <fullName evidence="3">Prepilin-type N-terminal cleavage/methylation domain-containing protein</fullName>
    </submittedName>
</protein>
<evidence type="ECO:0000256" key="1">
    <source>
        <dbReference type="SAM" id="MobiDB-lite"/>
    </source>
</evidence>
<dbReference type="Proteomes" id="UP001272242">
    <property type="component" value="Unassembled WGS sequence"/>
</dbReference>
<evidence type="ECO:0000313" key="3">
    <source>
        <dbReference type="EMBL" id="MDY3559491.1"/>
    </source>
</evidence>
<feature type="transmembrane region" description="Helical" evidence="2">
    <location>
        <begin position="12"/>
        <end position="38"/>
    </location>
</feature>
<dbReference type="SUPFAM" id="SSF54523">
    <property type="entry name" value="Pili subunits"/>
    <property type="match status" value="1"/>
</dbReference>
<dbReference type="RefSeq" id="WP_320686242.1">
    <property type="nucleotide sequence ID" value="NZ_JAXBLV010000110.1"/>
</dbReference>
<keyword evidence="2" id="KW-1133">Transmembrane helix</keyword>
<dbReference type="PANTHER" id="PTHR30093">
    <property type="entry name" value="GENERAL SECRETION PATHWAY PROTEIN G"/>
    <property type="match status" value="1"/>
</dbReference>
<organism evidence="3 4">
    <name type="scientific">Gemmata algarum</name>
    <dbReference type="NCBI Taxonomy" id="2975278"/>
    <lineage>
        <taxon>Bacteria</taxon>
        <taxon>Pseudomonadati</taxon>
        <taxon>Planctomycetota</taxon>
        <taxon>Planctomycetia</taxon>
        <taxon>Gemmatales</taxon>
        <taxon>Gemmataceae</taxon>
        <taxon>Gemmata</taxon>
    </lineage>
</organism>
<dbReference type="PROSITE" id="PS00409">
    <property type="entry name" value="PROKAR_NTER_METHYL"/>
    <property type="match status" value="1"/>
</dbReference>
<comment type="caution">
    <text evidence="3">The sequence shown here is derived from an EMBL/GenBank/DDBJ whole genome shotgun (WGS) entry which is preliminary data.</text>
</comment>
<keyword evidence="2" id="KW-0472">Membrane</keyword>
<dbReference type="InterPro" id="IPR045584">
    <property type="entry name" value="Pilin-like"/>
</dbReference>
<dbReference type="InterPro" id="IPR012902">
    <property type="entry name" value="N_methyl_site"/>
</dbReference>
<dbReference type="NCBIfam" id="TIGR02532">
    <property type="entry name" value="IV_pilin_GFxxxE"/>
    <property type="match status" value="1"/>
</dbReference>
<reference evidence="4" key="1">
    <citation type="journal article" date="2023" name="Mar. Drugs">
        <title>Gemmata algarum, a Novel Planctomycete Isolated from an Algal Mat, Displays Antimicrobial Activity.</title>
        <authorList>
            <person name="Kumar G."/>
            <person name="Kallscheuer N."/>
            <person name="Kashif M."/>
            <person name="Ahamad S."/>
            <person name="Jagadeeshwari U."/>
            <person name="Pannikurungottu S."/>
            <person name="Haufschild T."/>
            <person name="Kabuu M."/>
            <person name="Sasikala C."/>
            <person name="Jogler C."/>
            <person name="Ramana C."/>
        </authorList>
    </citation>
    <scope>NUCLEOTIDE SEQUENCE [LARGE SCALE GENOMIC DNA]</scope>
    <source>
        <strain evidence="4">JC673</strain>
    </source>
</reference>
<evidence type="ECO:0000313" key="4">
    <source>
        <dbReference type="Proteomes" id="UP001272242"/>
    </source>
</evidence>
<name>A0ABU5EW11_9BACT</name>
<keyword evidence="2" id="KW-0812">Transmembrane</keyword>
<dbReference type="PANTHER" id="PTHR30093:SF2">
    <property type="entry name" value="TYPE II SECRETION SYSTEM PROTEIN H"/>
    <property type="match status" value="1"/>
</dbReference>
<sequence length="272" mass="29643">MNLRRTGRNRRAGFTLIELLVVIGIIALLIGLLVPAVMKVRTSIKRSDNQWRMSQISQAADMFCASEALSKPGYLPQGPFRLMPSYSASDAEAMYLKQLFPNLDITNTKLPNVTLTDGNEVALFFLTGGEVTKYTGFSNNSQFPFDAGNPGESRKGPFLQLKSGMYEPVAGAPGRAKLIDPYGVPYAIFFNRKGDYGIQSFSWTSDRGASTSNPFWRGNPKKYENPKGIQIISAGEDKLFGAGGDWGTNVPTGSGDDDWSNFSQSKLGAGPQ</sequence>
<feature type="region of interest" description="Disordered" evidence="1">
    <location>
        <begin position="243"/>
        <end position="272"/>
    </location>
</feature>
<accession>A0ABU5EW11</accession>
<dbReference type="Pfam" id="PF07963">
    <property type="entry name" value="N_methyl"/>
    <property type="match status" value="1"/>
</dbReference>